<dbReference type="Proteomes" id="UP000320811">
    <property type="component" value="Unassembled WGS sequence"/>
</dbReference>
<keyword evidence="1" id="KW-1133">Transmembrane helix</keyword>
<feature type="transmembrane region" description="Helical" evidence="1">
    <location>
        <begin position="95"/>
        <end position="115"/>
    </location>
</feature>
<name>A0A561Q5T0_9BACT</name>
<dbReference type="FunFam" id="2.60.120.1440:FF:000001">
    <property type="entry name" value="Putative anti-sigma factor"/>
    <property type="match status" value="1"/>
</dbReference>
<dbReference type="AlphaFoldDB" id="A0A561Q5T0"/>
<reference evidence="4 5" key="1">
    <citation type="submission" date="2019-06" db="EMBL/GenBank/DDBJ databases">
        <title>Sorghum-associated microbial communities from plants grown in Nebraska, USA.</title>
        <authorList>
            <person name="Schachtman D."/>
        </authorList>
    </citation>
    <scope>NUCLEOTIDE SEQUENCE [LARGE SCALE GENOMIC DNA]</scope>
    <source>
        <strain evidence="4 5">1209</strain>
    </source>
</reference>
<dbReference type="OrthoDB" id="1099963at2"/>
<keyword evidence="1" id="KW-0472">Membrane</keyword>
<dbReference type="InterPro" id="IPR006860">
    <property type="entry name" value="FecR"/>
</dbReference>
<comment type="caution">
    <text evidence="4">The sequence shown here is derived from an EMBL/GenBank/DDBJ whole genome shotgun (WGS) entry which is preliminary data.</text>
</comment>
<dbReference type="GO" id="GO:0016989">
    <property type="term" value="F:sigma factor antagonist activity"/>
    <property type="evidence" value="ECO:0007669"/>
    <property type="project" value="TreeGrafter"/>
</dbReference>
<accession>A0A561Q5T0</accession>
<dbReference type="EMBL" id="VIWO01000001">
    <property type="protein sequence ID" value="TWF45716.1"/>
    <property type="molecule type" value="Genomic_DNA"/>
</dbReference>
<dbReference type="PANTHER" id="PTHR30273:SF2">
    <property type="entry name" value="PROTEIN FECR"/>
    <property type="match status" value="1"/>
</dbReference>
<protein>
    <submittedName>
        <fullName evidence="4">FecR family protein</fullName>
    </submittedName>
</protein>
<keyword evidence="1" id="KW-0812">Transmembrane</keyword>
<proteinExistence type="predicted"/>
<dbReference type="InterPro" id="IPR032508">
    <property type="entry name" value="FecR_C"/>
</dbReference>
<organism evidence="4 5">
    <name type="scientific">Chitinophaga polysaccharea</name>
    <dbReference type="NCBI Taxonomy" id="1293035"/>
    <lineage>
        <taxon>Bacteria</taxon>
        <taxon>Pseudomonadati</taxon>
        <taxon>Bacteroidota</taxon>
        <taxon>Chitinophagia</taxon>
        <taxon>Chitinophagales</taxon>
        <taxon>Chitinophagaceae</taxon>
        <taxon>Chitinophaga</taxon>
    </lineage>
</organism>
<feature type="domain" description="FecR protein" evidence="2">
    <location>
        <begin position="192"/>
        <end position="287"/>
    </location>
</feature>
<feature type="domain" description="Protein FecR C-terminal" evidence="3">
    <location>
        <begin position="337"/>
        <end position="396"/>
    </location>
</feature>
<keyword evidence="5" id="KW-1185">Reference proteome</keyword>
<sequence>MTNNDDMLLQQLFKKYLDETITREELLQLHALMNADYDAGQLDSLLEETLINPRYAVKAGEKDQQDSWEMIFSKISHSDEGAVRGKTVRLYHGKWIGWAASFLLLAGAATFWFTVHHHSQHARLATAAPMAVTDARGKTGAILILSDGSKIGLDSSRNGDLGVQGGVSLRKDNRELSYEKTTAGSNEMVYNTVMTPMGKQFQLVLSDGTRVWLNAGSSIRFPTAFIGSRRNVAVTGEVYFEVSRNEHMPFVARVNQSEIVVLGTSFNVMAYNDESNISTTLVDGAVKVVNGAQELLLKPGEQGNIARKTGRLSMQSIDADQVIAWTRGRLAIGAGDFQVLMRQVARWYDVDVVYQGKVPDISIRGILQRDVPLSTVLEFLGENGIHYKIENRTITILP</sequence>
<dbReference type="InterPro" id="IPR012373">
    <property type="entry name" value="Ferrdict_sens_TM"/>
</dbReference>
<evidence type="ECO:0000256" key="1">
    <source>
        <dbReference type="SAM" id="Phobius"/>
    </source>
</evidence>
<dbReference type="Pfam" id="PF04773">
    <property type="entry name" value="FecR"/>
    <property type="match status" value="1"/>
</dbReference>
<dbReference type="Gene3D" id="3.55.50.30">
    <property type="match status" value="1"/>
</dbReference>
<dbReference type="RefSeq" id="WP_145665143.1">
    <property type="nucleotide sequence ID" value="NZ_VIWO01000001.1"/>
</dbReference>
<evidence type="ECO:0000259" key="2">
    <source>
        <dbReference type="Pfam" id="PF04773"/>
    </source>
</evidence>
<dbReference type="PANTHER" id="PTHR30273">
    <property type="entry name" value="PERIPLASMIC SIGNAL SENSOR AND SIGMA FACTOR ACTIVATOR FECR-RELATED"/>
    <property type="match status" value="1"/>
</dbReference>
<gene>
    <name evidence="4" type="ORF">FHW36_1011647</name>
</gene>
<evidence type="ECO:0000313" key="4">
    <source>
        <dbReference type="EMBL" id="TWF45716.1"/>
    </source>
</evidence>
<dbReference type="Pfam" id="PF16344">
    <property type="entry name" value="FecR_C"/>
    <property type="match status" value="1"/>
</dbReference>
<dbReference type="Gene3D" id="2.60.120.1440">
    <property type="match status" value="1"/>
</dbReference>
<evidence type="ECO:0000259" key="3">
    <source>
        <dbReference type="Pfam" id="PF16344"/>
    </source>
</evidence>
<evidence type="ECO:0000313" key="5">
    <source>
        <dbReference type="Proteomes" id="UP000320811"/>
    </source>
</evidence>